<dbReference type="RefSeq" id="WP_186912963.1">
    <property type="nucleotide sequence ID" value="NZ_JACOFV010000011.1"/>
</dbReference>
<gene>
    <name evidence="4" type="ORF">H8K32_13015</name>
</gene>
<organism evidence="4 5">
    <name type="scientific">Undibacterium jejuense</name>
    <dbReference type="NCBI Taxonomy" id="1344949"/>
    <lineage>
        <taxon>Bacteria</taxon>
        <taxon>Pseudomonadati</taxon>
        <taxon>Pseudomonadota</taxon>
        <taxon>Betaproteobacteria</taxon>
        <taxon>Burkholderiales</taxon>
        <taxon>Oxalobacteraceae</taxon>
        <taxon>Undibacterium</taxon>
    </lineage>
</organism>
<reference evidence="4" key="1">
    <citation type="submission" date="2020-08" db="EMBL/GenBank/DDBJ databases">
        <title>Novel species isolated from subtropical streams in China.</title>
        <authorList>
            <person name="Lu H."/>
        </authorList>
    </citation>
    <scope>NUCLEOTIDE SEQUENCE</scope>
    <source>
        <strain evidence="4">KACC 12607</strain>
    </source>
</reference>
<evidence type="ECO:0000313" key="5">
    <source>
        <dbReference type="Proteomes" id="UP000634011"/>
    </source>
</evidence>
<keyword evidence="5" id="KW-1185">Reference proteome</keyword>
<dbReference type="InterPro" id="IPR000498">
    <property type="entry name" value="OmpA-like_TM_dom"/>
</dbReference>
<sequence>MLKNKLMIALLAASGLMLSAAASAQVYVGGTVGKASWSEDCTGQSSCSTNASAYKILGGYNINEKFAVEASYFSLGTVNGTQMTPGGLDAYNLKGTGFELSGLYNQALTDKLTGFAKLGVARIKAKNNYIDQNFAGSDSTTSTAPVFGVGLTYKLTDKLALRGEVETRKIKYNGDKEAVTNYSVGMQYSF</sequence>
<dbReference type="Gene3D" id="2.40.160.20">
    <property type="match status" value="1"/>
</dbReference>
<dbReference type="GO" id="GO:0009279">
    <property type="term" value="C:cell outer membrane"/>
    <property type="evidence" value="ECO:0007669"/>
    <property type="project" value="UniProtKB-SubCell"/>
</dbReference>
<dbReference type="SUPFAM" id="SSF56925">
    <property type="entry name" value="OMPA-like"/>
    <property type="match status" value="1"/>
</dbReference>
<proteinExistence type="predicted"/>
<evidence type="ECO:0000256" key="1">
    <source>
        <dbReference type="ARBA" id="ARBA00004442"/>
    </source>
</evidence>
<keyword evidence="2" id="KW-0732">Signal</keyword>
<feature type="signal peptide" evidence="2">
    <location>
        <begin position="1"/>
        <end position="24"/>
    </location>
</feature>
<dbReference type="EMBL" id="JACOFV010000011">
    <property type="protein sequence ID" value="MBC3863025.1"/>
    <property type="molecule type" value="Genomic_DNA"/>
</dbReference>
<protein>
    <submittedName>
        <fullName evidence="4">Outer membrane beta-barrel protein</fullName>
    </submittedName>
</protein>
<evidence type="ECO:0000256" key="2">
    <source>
        <dbReference type="SAM" id="SignalP"/>
    </source>
</evidence>
<feature type="chain" id="PRO_5037817722" evidence="2">
    <location>
        <begin position="25"/>
        <end position="190"/>
    </location>
</feature>
<dbReference type="Proteomes" id="UP000634011">
    <property type="component" value="Unassembled WGS sequence"/>
</dbReference>
<name>A0A923KLH6_9BURK</name>
<evidence type="ECO:0000313" key="4">
    <source>
        <dbReference type="EMBL" id="MBC3863025.1"/>
    </source>
</evidence>
<dbReference type="InterPro" id="IPR011250">
    <property type="entry name" value="OMP/PagP_B-barrel"/>
</dbReference>
<comment type="subcellular location">
    <subcellularLocation>
        <location evidence="1">Cell outer membrane</location>
    </subcellularLocation>
</comment>
<feature type="domain" description="Outer membrane protein OmpA-like transmembrane" evidence="3">
    <location>
        <begin position="23"/>
        <end position="164"/>
    </location>
</feature>
<dbReference type="AlphaFoldDB" id="A0A923KLH6"/>
<evidence type="ECO:0000259" key="3">
    <source>
        <dbReference type="Pfam" id="PF01389"/>
    </source>
</evidence>
<dbReference type="Pfam" id="PF01389">
    <property type="entry name" value="OmpA_membrane"/>
    <property type="match status" value="1"/>
</dbReference>
<comment type="caution">
    <text evidence="4">The sequence shown here is derived from an EMBL/GenBank/DDBJ whole genome shotgun (WGS) entry which is preliminary data.</text>
</comment>
<accession>A0A923KLH6</accession>